<dbReference type="Proteomes" id="UP000593571">
    <property type="component" value="Unassembled WGS sequence"/>
</dbReference>
<gene>
    <name evidence="2" type="ORF">HJG63_017545</name>
</gene>
<keyword evidence="1" id="KW-0732">Signal</keyword>
<dbReference type="EMBL" id="JACASE010000006">
    <property type="protein sequence ID" value="KAF6458780.1"/>
    <property type="molecule type" value="Genomic_DNA"/>
</dbReference>
<protein>
    <submittedName>
        <fullName evidence="2">Sex hormone binding globulin</fullName>
    </submittedName>
</protein>
<dbReference type="AlphaFoldDB" id="A0A7J8GFQ9"/>
<feature type="signal peptide" evidence="1">
    <location>
        <begin position="1"/>
        <end position="25"/>
    </location>
</feature>
<evidence type="ECO:0000313" key="3">
    <source>
        <dbReference type="Proteomes" id="UP000593571"/>
    </source>
</evidence>
<organism evidence="2 3">
    <name type="scientific">Rousettus aegyptiacus</name>
    <name type="common">Egyptian fruit bat</name>
    <name type="synonym">Pteropus aegyptiacus</name>
    <dbReference type="NCBI Taxonomy" id="9407"/>
    <lineage>
        <taxon>Eukaryota</taxon>
        <taxon>Metazoa</taxon>
        <taxon>Chordata</taxon>
        <taxon>Craniata</taxon>
        <taxon>Vertebrata</taxon>
        <taxon>Euteleostomi</taxon>
        <taxon>Mammalia</taxon>
        <taxon>Eutheria</taxon>
        <taxon>Laurasiatheria</taxon>
        <taxon>Chiroptera</taxon>
        <taxon>Yinpterochiroptera</taxon>
        <taxon>Pteropodoidea</taxon>
        <taxon>Pteropodidae</taxon>
        <taxon>Rousettinae</taxon>
        <taxon>Rousettus</taxon>
    </lineage>
</organism>
<reference evidence="2 3" key="1">
    <citation type="journal article" date="2020" name="Nature">
        <title>Six reference-quality genomes reveal evolution of bat adaptations.</title>
        <authorList>
            <person name="Jebb D."/>
            <person name="Huang Z."/>
            <person name="Pippel M."/>
            <person name="Hughes G.M."/>
            <person name="Lavrichenko K."/>
            <person name="Devanna P."/>
            <person name="Winkler S."/>
            <person name="Jermiin L.S."/>
            <person name="Skirmuntt E.C."/>
            <person name="Katzourakis A."/>
            <person name="Burkitt-Gray L."/>
            <person name="Ray D.A."/>
            <person name="Sullivan K.A.M."/>
            <person name="Roscito J.G."/>
            <person name="Kirilenko B.M."/>
            <person name="Davalos L.M."/>
            <person name="Corthals A.P."/>
            <person name="Power M.L."/>
            <person name="Jones G."/>
            <person name="Ransome R.D."/>
            <person name="Dechmann D.K.N."/>
            <person name="Locatelli A.G."/>
            <person name="Puechmaille S.J."/>
            <person name="Fedrigo O."/>
            <person name="Jarvis E.D."/>
            <person name="Hiller M."/>
            <person name="Vernes S.C."/>
            <person name="Myers E.W."/>
            <person name="Teeling E.C."/>
        </authorList>
    </citation>
    <scope>NUCLEOTIDE SEQUENCE [LARGE SCALE GENOMIC DNA]</scope>
    <source>
        <strain evidence="2">MRouAeg1</strain>
        <tissue evidence="2">Muscle</tissue>
    </source>
</reference>
<proteinExistence type="predicted"/>
<name>A0A7J8GFQ9_ROUAE</name>
<accession>A0A7J8GFQ9</accession>
<keyword evidence="3" id="KW-1185">Reference proteome</keyword>
<feature type="chain" id="PRO_5029787143" evidence="1">
    <location>
        <begin position="26"/>
        <end position="54"/>
    </location>
</feature>
<evidence type="ECO:0000313" key="2">
    <source>
        <dbReference type="EMBL" id="KAF6458780.1"/>
    </source>
</evidence>
<comment type="caution">
    <text evidence="2">The sequence shown here is derived from an EMBL/GenBank/DDBJ whole genome shotgun (WGS) entry which is preliminary data.</text>
</comment>
<evidence type="ECO:0000256" key="1">
    <source>
        <dbReference type="SAM" id="SignalP"/>
    </source>
</evidence>
<sequence>MECRAPLATLCWLLLLPPSRHQGQALRQFLQPRGSRTLLLCTSAMTQDKSPSPS</sequence>